<evidence type="ECO:0000313" key="3">
    <source>
        <dbReference type="WBParaSite" id="TASK_0000144901-mRNA-1"/>
    </source>
</evidence>
<sequence length="119" mass="13188">MLKRPSKTPMRDLVGAAWSITCTINIVSASTQDATSTDSDLPPLLLIITSHTFLAAIAANGKASRKLNLNACEQPNPLEDKEEADFVGCSRRLMDLMEAEEERQCTRLLSRDVETLRRL</sequence>
<name>A0A0R3VVM8_TAEAS</name>
<dbReference type="Proteomes" id="UP000282613">
    <property type="component" value="Unassembled WGS sequence"/>
</dbReference>
<keyword evidence="2" id="KW-1185">Reference proteome</keyword>
<evidence type="ECO:0000313" key="1">
    <source>
        <dbReference type="EMBL" id="VDK23065.1"/>
    </source>
</evidence>
<reference evidence="3" key="1">
    <citation type="submission" date="2017-02" db="UniProtKB">
        <authorList>
            <consortium name="WormBaseParasite"/>
        </authorList>
    </citation>
    <scope>IDENTIFICATION</scope>
</reference>
<evidence type="ECO:0000313" key="2">
    <source>
        <dbReference type="Proteomes" id="UP000282613"/>
    </source>
</evidence>
<dbReference type="AlphaFoldDB" id="A0A0R3VVM8"/>
<accession>A0A0R3VVM8</accession>
<protein>
    <submittedName>
        <fullName evidence="3">Secreted protein</fullName>
    </submittedName>
</protein>
<reference evidence="1 2" key="2">
    <citation type="submission" date="2018-11" db="EMBL/GenBank/DDBJ databases">
        <authorList>
            <consortium name="Pathogen Informatics"/>
        </authorList>
    </citation>
    <scope>NUCLEOTIDE SEQUENCE [LARGE SCALE GENOMIC DNA]</scope>
</reference>
<dbReference type="WBParaSite" id="TASK_0000144901-mRNA-1">
    <property type="protein sequence ID" value="TASK_0000144901-mRNA-1"/>
    <property type="gene ID" value="TASK_0000144901"/>
</dbReference>
<proteinExistence type="predicted"/>
<gene>
    <name evidence="1" type="ORF">TASK_LOCUS1450</name>
</gene>
<organism evidence="3">
    <name type="scientific">Taenia asiatica</name>
    <name type="common">Asian tapeworm</name>
    <dbReference type="NCBI Taxonomy" id="60517"/>
    <lineage>
        <taxon>Eukaryota</taxon>
        <taxon>Metazoa</taxon>
        <taxon>Spiralia</taxon>
        <taxon>Lophotrochozoa</taxon>
        <taxon>Platyhelminthes</taxon>
        <taxon>Cestoda</taxon>
        <taxon>Eucestoda</taxon>
        <taxon>Cyclophyllidea</taxon>
        <taxon>Taeniidae</taxon>
        <taxon>Taenia</taxon>
    </lineage>
</organism>
<dbReference type="EMBL" id="UYRS01000379">
    <property type="protein sequence ID" value="VDK23065.1"/>
    <property type="molecule type" value="Genomic_DNA"/>
</dbReference>